<keyword evidence="6" id="KW-0418">Kinase</keyword>
<sequence>MPTPPRVNAYQPNVSPVPSSSFARLVGLGGLVAGIGGRLAVGAVHQVASGNRPNLSDLLLTPTNARKVTQQLSQLRGAALKMGQLISMDTGDFLPREVAQVFAQLRADADHMPPQQLRGVLDTAWGKGWISHFARFDVRPIASASIGQVHRAQTKDGRDLAIKVQYPGVRGSIDADVSNVAALLRLSGMVPGALDLAPMLAQARAQLHEEADYLREGAQLAQFGSLLAQNPAFLVPKLHSDLSSPNVLAMDFIDSHPIEDMATAPQADRDRVITLLIRLIMDEFFRFNLMQTDPNFANFRFAPVTKQIVLLDFGATRSFSPDLAPQFRAMLAATDRVAIDQSARAIGYFDTTTAPNMQTALVDMMQMALAPLQSDQPFDFATTDLLHRLRDRGLALGTGGDFAHVPPMEVLYLHRKAAGLFLLAHRLGARIPLAPLLAEYQ</sequence>
<dbReference type="GO" id="GO:0005524">
    <property type="term" value="F:ATP binding"/>
    <property type="evidence" value="ECO:0007669"/>
    <property type="project" value="UniProtKB-KW"/>
</dbReference>
<organism evidence="6 7">
    <name type="scientific">Pseudorhodobacter antarcticus</name>
    <dbReference type="NCBI Taxonomy" id="1077947"/>
    <lineage>
        <taxon>Bacteria</taxon>
        <taxon>Pseudomonadati</taxon>
        <taxon>Pseudomonadota</taxon>
        <taxon>Alphaproteobacteria</taxon>
        <taxon>Rhodobacterales</taxon>
        <taxon>Paracoccaceae</taxon>
        <taxon>Pseudorhodobacter</taxon>
    </lineage>
</organism>
<evidence type="ECO:0000313" key="7">
    <source>
        <dbReference type="Proteomes" id="UP000183002"/>
    </source>
</evidence>
<evidence type="ECO:0000256" key="2">
    <source>
        <dbReference type="ARBA" id="ARBA00022679"/>
    </source>
</evidence>
<dbReference type="GO" id="GO:0006744">
    <property type="term" value="P:ubiquinone biosynthetic process"/>
    <property type="evidence" value="ECO:0007669"/>
    <property type="project" value="TreeGrafter"/>
</dbReference>
<keyword evidence="2" id="KW-0808">Transferase</keyword>
<dbReference type="CDD" id="cd13970">
    <property type="entry name" value="ABC1_ADCK3"/>
    <property type="match status" value="1"/>
</dbReference>
<dbReference type="Pfam" id="PF03109">
    <property type="entry name" value="ABC1"/>
    <property type="match status" value="1"/>
</dbReference>
<dbReference type="InterPro" id="IPR004147">
    <property type="entry name" value="ABC1_dom"/>
</dbReference>
<name>A0A1H8K6Q6_9RHOB</name>
<feature type="domain" description="ABC1 atypical kinase-like" evidence="5">
    <location>
        <begin position="105"/>
        <end position="333"/>
    </location>
</feature>
<dbReference type="GO" id="GO:0016301">
    <property type="term" value="F:kinase activity"/>
    <property type="evidence" value="ECO:0007669"/>
    <property type="project" value="UniProtKB-KW"/>
</dbReference>
<dbReference type="PANTHER" id="PTHR43851">
    <property type="match status" value="1"/>
</dbReference>
<dbReference type="PANTHER" id="PTHR43851:SF3">
    <property type="entry name" value="COENZYME Q8"/>
    <property type="match status" value="1"/>
</dbReference>
<evidence type="ECO:0000256" key="1">
    <source>
        <dbReference type="ARBA" id="ARBA00009670"/>
    </source>
</evidence>
<keyword evidence="4" id="KW-0067">ATP-binding</keyword>
<evidence type="ECO:0000313" key="6">
    <source>
        <dbReference type="EMBL" id="SEN88421.1"/>
    </source>
</evidence>
<dbReference type="STRING" id="1077947.SAMN05216227_102939"/>
<dbReference type="Proteomes" id="UP000183002">
    <property type="component" value="Unassembled WGS sequence"/>
</dbReference>
<dbReference type="InterPro" id="IPR011009">
    <property type="entry name" value="Kinase-like_dom_sf"/>
</dbReference>
<keyword evidence="7" id="KW-1185">Reference proteome</keyword>
<accession>A0A1H8K6Q6</accession>
<keyword evidence="3" id="KW-0547">Nucleotide-binding</keyword>
<evidence type="ECO:0000256" key="3">
    <source>
        <dbReference type="ARBA" id="ARBA00022741"/>
    </source>
</evidence>
<evidence type="ECO:0000256" key="4">
    <source>
        <dbReference type="ARBA" id="ARBA00022840"/>
    </source>
</evidence>
<dbReference type="InterPro" id="IPR051409">
    <property type="entry name" value="Atypical_kinase_ADCK"/>
</dbReference>
<dbReference type="EMBL" id="FOCO01000029">
    <property type="protein sequence ID" value="SEN88421.1"/>
    <property type="molecule type" value="Genomic_DNA"/>
</dbReference>
<gene>
    <name evidence="6" type="ORF">SAMN05216227_102939</name>
</gene>
<protein>
    <submittedName>
        <fullName evidence="6">Predicted unusual protein kinase regulating ubiquinone biosynthesis, AarF/ABC1/UbiB family</fullName>
    </submittedName>
</protein>
<dbReference type="AlphaFoldDB" id="A0A1H8K6Q6"/>
<dbReference type="SUPFAM" id="SSF56112">
    <property type="entry name" value="Protein kinase-like (PK-like)"/>
    <property type="match status" value="1"/>
</dbReference>
<reference evidence="6 7" key="1">
    <citation type="submission" date="2016-10" db="EMBL/GenBank/DDBJ databases">
        <authorList>
            <person name="de Groot N.N."/>
        </authorList>
    </citation>
    <scope>NUCLEOTIDE SEQUENCE [LARGE SCALE GENOMIC DNA]</scope>
    <source>
        <strain evidence="6 7">CGMCC 1.10836</strain>
    </source>
</reference>
<comment type="similarity">
    <text evidence="1">Belongs to the protein kinase superfamily. ADCK protein kinase family.</text>
</comment>
<evidence type="ECO:0000259" key="5">
    <source>
        <dbReference type="Pfam" id="PF03109"/>
    </source>
</evidence>
<proteinExistence type="inferred from homology"/>
<keyword evidence="6" id="KW-0830">Ubiquinone</keyword>
<dbReference type="InterPro" id="IPR034646">
    <property type="entry name" value="ADCK3_dom"/>
</dbReference>